<feature type="transmembrane region" description="Helical" evidence="7">
    <location>
        <begin position="219"/>
        <end position="245"/>
    </location>
</feature>
<dbReference type="PRINTS" id="PR00812">
    <property type="entry name" value="BCTERIALGSPF"/>
</dbReference>
<evidence type="ECO:0000256" key="2">
    <source>
        <dbReference type="ARBA" id="ARBA00005745"/>
    </source>
</evidence>
<dbReference type="EMBL" id="NXLR01000012">
    <property type="protein sequence ID" value="RDU59464.1"/>
    <property type="molecule type" value="Genomic_DNA"/>
</dbReference>
<evidence type="ECO:0000256" key="5">
    <source>
        <dbReference type="ARBA" id="ARBA00022989"/>
    </source>
</evidence>
<feature type="transmembrane region" description="Helical" evidence="7">
    <location>
        <begin position="374"/>
        <end position="405"/>
    </location>
</feature>
<accession>A0A3D8I3Y5</accession>
<dbReference type="PANTHER" id="PTHR30012:SF0">
    <property type="entry name" value="TYPE II SECRETION SYSTEM PROTEIN F-RELATED"/>
    <property type="match status" value="1"/>
</dbReference>
<reference evidence="9 10" key="1">
    <citation type="submission" date="2018-04" db="EMBL/GenBank/DDBJ databases">
        <title>Novel Campyloabacter and Helicobacter Species and Strains.</title>
        <authorList>
            <person name="Mannion A.J."/>
            <person name="Shen Z."/>
            <person name="Fox J.G."/>
        </authorList>
    </citation>
    <scope>NUCLEOTIDE SEQUENCE [LARGE SCALE GENOMIC DNA]</scope>
    <source>
        <strain evidence="9 10">MIT 98-6070</strain>
    </source>
</reference>
<dbReference type="InterPro" id="IPR042094">
    <property type="entry name" value="T2SS_GspF_sf"/>
</dbReference>
<organism evidence="9 10">
    <name type="scientific">Helicobacter marmotae</name>
    <dbReference type="NCBI Taxonomy" id="152490"/>
    <lineage>
        <taxon>Bacteria</taxon>
        <taxon>Pseudomonadati</taxon>
        <taxon>Campylobacterota</taxon>
        <taxon>Epsilonproteobacteria</taxon>
        <taxon>Campylobacterales</taxon>
        <taxon>Helicobacteraceae</taxon>
        <taxon>Helicobacter</taxon>
    </lineage>
</organism>
<evidence type="ECO:0000256" key="6">
    <source>
        <dbReference type="ARBA" id="ARBA00023136"/>
    </source>
</evidence>
<keyword evidence="6 7" id="KW-0472">Membrane</keyword>
<dbReference type="PANTHER" id="PTHR30012">
    <property type="entry name" value="GENERAL SECRETION PATHWAY PROTEIN"/>
    <property type="match status" value="1"/>
</dbReference>
<evidence type="ECO:0000259" key="8">
    <source>
        <dbReference type="Pfam" id="PF00482"/>
    </source>
</evidence>
<keyword evidence="10" id="KW-1185">Reference proteome</keyword>
<proteinExistence type="inferred from homology"/>
<evidence type="ECO:0000256" key="7">
    <source>
        <dbReference type="SAM" id="Phobius"/>
    </source>
</evidence>
<comment type="subcellular location">
    <subcellularLocation>
        <location evidence="1">Cell membrane</location>
        <topology evidence="1">Multi-pass membrane protein</topology>
    </subcellularLocation>
</comment>
<evidence type="ECO:0000256" key="3">
    <source>
        <dbReference type="ARBA" id="ARBA00022475"/>
    </source>
</evidence>
<dbReference type="InterPro" id="IPR018076">
    <property type="entry name" value="T2SS_GspF_dom"/>
</dbReference>
<evidence type="ECO:0000313" key="9">
    <source>
        <dbReference type="EMBL" id="RDU59464.1"/>
    </source>
</evidence>
<sequence>MQYMKKLPQKYLIKGIKDNQHVQITLFCTSYENAREQSLQKYNIYPIEIKALSGFEFLHLQMLRFHNKITKQDISALFLQISIMLSASLPILEVIQVCAKSTKKPALKRILLEISYRLNLGQKLSLAFKEHRGVFGEMTWSMIELGEKSGELGEVFKMLSNHSIREYKNRNKIKHALLYPLLVLISIIGAFVGLMLFVLPEFLNMFEEMNVTLPIYTRILMYLQSFFSHFGLLFCIVIALLAYLLQKLYKHSTRFKYKVHALMLHIPLIGELIKLHVFYQYTFTLFLQLKSVTPLDMALSLSNSTLSNLVLKAHFARVLESIKNGKSFSLALMQENIIDEITLGLITAGEQSGKLAEMLEVCAKRFEESIQDKITFLISLIEPALSLIMGALLLFLALGVFVPMWDMSAAAMMN</sequence>
<comment type="caution">
    <text evidence="9">The sequence shown here is derived from an EMBL/GenBank/DDBJ whole genome shotgun (WGS) entry which is preliminary data.</text>
</comment>
<dbReference type="InterPro" id="IPR003004">
    <property type="entry name" value="GspF/PilC"/>
</dbReference>
<dbReference type="OrthoDB" id="9805682at2"/>
<evidence type="ECO:0000313" key="10">
    <source>
        <dbReference type="Proteomes" id="UP000256599"/>
    </source>
</evidence>
<feature type="domain" description="Type II secretion system protein GspF" evidence="8">
    <location>
        <begin position="285"/>
        <end position="403"/>
    </location>
</feature>
<evidence type="ECO:0000256" key="4">
    <source>
        <dbReference type="ARBA" id="ARBA00022692"/>
    </source>
</evidence>
<dbReference type="Pfam" id="PF00482">
    <property type="entry name" value="T2SSF"/>
    <property type="match status" value="2"/>
</dbReference>
<name>A0A3D8I3Y5_9HELI</name>
<feature type="transmembrane region" description="Helical" evidence="7">
    <location>
        <begin position="177"/>
        <end position="199"/>
    </location>
</feature>
<feature type="domain" description="Type II secretion system protein GspF" evidence="8">
    <location>
        <begin position="79"/>
        <end position="200"/>
    </location>
</feature>
<keyword evidence="4 7" id="KW-0812">Transmembrane</keyword>
<evidence type="ECO:0000256" key="1">
    <source>
        <dbReference type="ARBA" id="ARBA00004651"/>
    </source>
</evidence>
<keyword evidence="5 7" id="KW-1133">Transmembrane helix</keyword>
<dbReference type="Proteomes" id="UP000256599">
    <property type="component" value="Unassembled WGS sequence"/>
</dbReference>
<dbReference type="GO" id="GO:0005886">
    <property type="term" value="C:plasma membrane"/>
    <property type="evidence" value="ECO:0007669"/>
    <property type="project" value="UniProtKB-SubCell"/>
</dbReference>
<protein>
    <submittedName>
        <fullName evidence="9">Type II secretion system F family protein</fullName>
    </submittedName>
</protein>
<dbReference type="AlphaFoldDB" id="A0A3D8I3Y5"/>
<keyword evidence="3" id="KW-1003">Cell membrane</keyword>
<dbReference type="Gene3D" id="1.20.81.30">
    <property type="entry name" value="Type II secretion system (T2SS), domain F"/>
    <property type="match status" value="2"/>
</dbReference>
<gene>
    <name evidence="9" type="ORF">CQA63_06825</name>
</gene>
<comment type="similarity">
    <text evidence="2">Belongs to the GSP F family.</text>
</comment>